<comment type="catalytic activity">
    <reaction evidence="1">
        <text>ATP + protein L-histidine = ADP + protein N-phospho-L-histidine.</text>
        <dbReference type="EC" id="2.7.13.3"/>
    </reaction>
</comment>
<feature type="domain" description="Cyclic nucleotide-binding" evidence="3">
    <location>
        <begin position="14"/>
        <end position="84"/>
    </location>
</feature>
<dbReference type="InterPro" id="IPR005467">
    <property type="entry name" value="His_kinase_dom"/>
</dbReference>
<evidence type="ECO:0000313" key="6">
    <source>
        <dbReference type="Proteomes" id="UP000466586"/>
    </source>
</evidence>
<dbReference type="EC" id="2.7.13.3" evidence="2"/>
<dbReference type="PROSITE" id="PS50109">
    <property type="entry name" value="HIS_KIN"/>
    <property type="match status" value="1"/>
</dbReference>
<dbReference type="Pfam" id="PF00027">
    <property type="entry name" value="cNMP_binding"/>
    <property type="match status" value="1"/>
</dbReference>
<evidence type="ECO:0000313" key="5">
    <source>
        <dbReference type="EMBL" id="MXV49689.1"/>
    </source>
</evidence>
<dbReference type="InterPro" id="IPR000595">
    <property type="entry name" value="cNMP-bd_dom"/>
</dbReference>
<gene>
    <name evidence="5" type="ORF">GS399_01795</name>
</gene>
<dbReference type="Gene3D" id="1.10.287.130">
    <property type="match status" value="1"/>
</dbReference>
<dbReference type="Gene3D" id="3.30.565.10">
    <property type="entry name" value="Histidine kinase-like ATPase, C-terminal domain"/>
    <property type="match status" value="1"/>
</dbReference>
<dbReference type="Proteomes" id="UP000466586">
    <property type="component" value="Unassembled WGS sequence"/>
</dbReference>
<feature type="domain" description="Histidine kinase" evidence="4">
    <location>
        <begin position="291"/>
        <end position="466"/>
    </location>
</feature>
<dbReference type="AlphaFoldDB" id="A0A7K1Y6E3"/>
<evidence type="ECO:0000259" key="4">
    <source>
        <dbReference type="PROSITE" id="PS50109"/>
    </source>
</evidence>
<dbReference type="InterPro" id="IPR003594">
    <property type="entry name" value="HATPase_dom"/>
</dbReference>
<name>A0A7K1Y6E3_9SPHI</name>
<evidence type="ECO:0000259" key="3">
    <source>
        <dbReference type="PROSITE" id="PS50042"/>
    </source>
</evidence>
<dbReference type="PANTHER" id="PTHR43065:SF48">
    <property type="entry name" value="HISTIDINE KINASE"/>
    <property type="match status" value="1"/>
</dbReference>
<dbReference type="EMBL" id="WVHT01000001">
    <property type="protein sequence ID" value="MXV49689.1"/>
    <property type="molecule type" value="Genomic_DNA"/>
</dbReference>
<dbReference type="SUPFAM" id="SSF47384">
    <property type="entry name" value="Homodimeric domain of signal transducing histidine kinase"/>
    <property type="match status" value="1"/>
</dbReference>
<dbReference type="InterPro" id="IPR036097">
    <property type="entry name" value="HisK_dim/P_sf"/>
</dbReference>
<accession>A0A7K1Y6E3</accession>
<sequence length="470" mass="53124">MQSVGVSWLGKIEILKDVPYEQLQWFLDNSVYREFRAGEFLFEPGDTILGTHIMITGKVRLYIYQGNNKRELVTYEAGSISGYLPYSRGKIAAAYGEFITDGALMTFPIEKIPELVKFHFELTQALVHMMTNRVREYTAFQQQNEKMMALGKLSAGLAHELNNPAAAIVRDSHTLKKHLRLQPEAFKDVISIRMDAAQVDAVNNELFKILNKEKPAPLTLMQRSRKEDELDDWFEDHAVANAEELAGNFVEFGFNLDDLEGFSRRIPAAHLSPILNWMNNNLVTEKIVMDIEEASNRISQLVSSVKTFTHMDQASDKQLTDIHTGIKNTITMLSHKLRKNNISLVEDYGQEVPKIMALVGELNQVWTNIIDNAIDALEPNKKGTITIKTRLDGEFIEITITDDGPGIPAEIQSRIYDPFFTTKEIGKGTGMGLEVVHRIINQHRGTIKFKSIPGQTSFIICLPVNSEKLN</sequence>
<proteinExistence type="predicted"/>
<protein>
    <recommendedName>
        <fullName evidence="2">histidine kinase</fullName>
        <ecNumber evidence="2">2.7.13.3</ecNumber>
    </recommendedName>
</protein>
<dbReference type="Pfam" id="PF02518">
    <property type="entry name" value="HATPase_c"/>
    <property type="match status" value="1"/>
</dbReference>
<organism evidence="5 6">
    <name type="scientific">Hufsiella arboris</name>
    <dbReference type="NCBI Taxonomy" id="2695275"/>
    <lineage>
        <taxon>Bacteria</taxon>
        <taxon>Pseudomonadati</taxon>
        <taxon>Bacteroidota</taxon>
        <taxon>Sphingobacteriia</taxon>
        <taxon>Sphingobacteriales</taxon>
        <taxon>Sphingobacteriaceae</taxon>
        <taxon>Hufsiella</taxon>
    </lineage>
</organism>
<dbReference type="PANTHER" id="PTHR43065">
    <property type="entry name" value="SENSOR HISTIDINE KINASE"/>
    <property type="match status" value="1"/>
</dbReference>
<dbReference type="PRINTS" id="PR00344">
    <property type="entry name" value="BCTRLSENSOR"/>
</dbReference>
<dbReference type="InterPro" id="IPR014710">
    <property type="entry name" value="RmlC-like_jellyroll"/>
</dbReference>
<evidence type="ECO:0000256" key="1">
    <source>
        <dbReference type="ARBA" id="ARBA00000085"/>
    </source>
</evidence>
<dbReference type="RefSeq" id="WP_160842862.1">
    <property type="nucleotide sequence ID" value="NZ_WVHT01000001.1"/>
</dbReference>
<dbReference type="SUPFAM" id="SSF55874">
    <property type="entry name" value="ATPase domain of HSP90 chaperone/DNA topoisomerase II/histidine kinase"/>
    <property type="match status" value="1"/>
</dbReference>
<dbReference type="InterPro" id="IPR036890">
    <property type="entry name" value="HATPase_C_sf"/>
</dbReference>
<evidence type="ECO:0000256" key="2">
    <source>
        <dbReference type="ARBA" id="ARBA00012438"/>
    </source>
</evidence>
<comment type="caution">
    <text evidence="5">The sequence shown here is derived from an EMBL/GenBank/DDBJ whole genome shotgun (WGS) entry which is preliminary data.</text>
</comment>
<reference evidence="5 6" key="1">
    <citation type="submission" date="2019-11" db="EMBL/GenBank/DDBJ databases">
        <title>Pedobacter sp. HMF7647 Genome sequencing and assembly.</title>
        <authorList>
            <person name="Kang H."/>
            <person name="Kim H."/>
            <person name="Joh K."/>
        </authorList>
    </citation>
    <scope>NUCLEOTIDE SEQUENCE [LARGE SCALE GENOMIC DNA]</scope>
    <source>
        <strain evidence="5 6">HMF7647</strain>
    </source>
</reference>
<dbReference type="Gene3D" id="2.60.120.10">
    <property type="entry name" value="Jelly Rolls"/>
    <property type="match status" value="1"/>
</dbReference>
<dbReference type="SUPFAM" id="SSF51206">
    <property type="entry name" value="cAMP-binding domain-like"/>
    <property type="match status" value="1"/>
</dbReference>
<dbReference type="InterPro" id="IPR018490">
    <property type="entry name" value="cNMP-bd_dom_sf"/>
</dbReference>
<dbReference type="CDD" id="cd00038">
    <property type="entry name" value="CAP_ED"/>
    <property type="match status" value="1"/>
</dbReference>
<dbReference type="PROSITE" id="PS50042">
    <property type="entry name" value="CNMP_BINDING_3"/>
    <property type="match status" value="1"/>
</dbReference>
<keyword evidence="6" id="KW-1185">Reference proteome</keyword>
<dbReference type="InterPro" id="IPR004358">
    <property type="entry name" value="Sig_transdc_His_kin-like_C"/>
</dbReference>
<dbReference type="SMART" id="SM00387">
    <property type="entry name" value="HATPase_c"/>
    <property type="match status" value="1"/>
</dbReference>
<dbReference type="GO" id="GO:0000155">
    <property type="term" value="F:phosphorelay sensor kinase activity"/>
    <property type="evidence" value="ECO:0007669"/>
    <property type="project" value="InterPro"/>
</dbReference>